<comment type="subcellular location">
    <subcellularLocation>
        <location evidence="1">Membrane</location>
        <topology evidence="1">Multi-pass membrane protein</topology>
    </subcellularLocation>
</comment>
<sequence>MAGSDPGWTRLRMAVSGGVAIATALALEYGISRATHASAQAQVIAMMLGAVVAMMGSMALTAASAWANARTAAFFPVALGAGMAAGVAVGRHTDLTLIVFVVVMFVAVIIRRFGAAFFFYGFQLWMGYFFASFTHATVGTLPSMLVTVVAASAWVLLLSVTVLRTSSRRALARTRRAFAARSRDVARMSAALLETAVTDPEQVPRARRRLTAHQARLAEAALMIEAWSAEPGALPAGHSAVALRRHLLDAQLAIDGVAAAAGELAASGQTGLIVEAAGVTGLLAGNEYAAADRAARDLLARDPVGRDAGTAREHAGPGAASSQARHLAASTAQFVAVARRGVDRPTTDPADRAADEFEPAVSLAMGNLPGSPAFASAVAPRGRRWNPLTRLDFVARQAVQAAVAGGLAILIGREISPARYYWAVLAAFIAFSGTATRSETSIKAVNRVIGTVAGLVAGLALAHATTGHTMWILAVVVASMSAGLYLMRISYRYMIFFITIMIAQLYSVLHELSDALLMLRLEETAAGAAIGITVALLLAPLSTRDVVGTVRGDLFTALGDLLRAAADHAGAESADAAVGGQPADTRHDLDALIRAVDTRLYQLRLAAAPLTRPLVWGNSPSRTRHRLTLYAATAHYARSLAAAVRTPGPSPRAGQLSGALADAVTAMAPGDGPDQSPRQRRALALAHLAAADEVLYGRPLPAAAKWPADPWPAAGAPAPADAAGDATLRALVHLRQLIGEIVEFALPGPGSPPDAGTGDEAEPSRGQSAPDPGEPASPPADRFPFGARVRRTATRAGVHRRTGDAWPAAVDTAPEPGDGTAGERHALRGGDSRTSRHRRRGVSRPVR</sequence>
<evidence type="ECO:0000259" key="7">
    <source>
        <dbReference type="Pfam" id="PF13515"/>
    </source>
</evidence>
<evidence type="ECO:0000256" key="4">
    <source>
        <dbReference type="ARBA" id="ARBA00023136"/>
    </source>
</evidence>
<keyword evidence="3 6" id="KW-1133">Transmembrane helix</keyword>
<feature type="transmembrane region" description="Helical" evidence="6">
    <location>
        <begin position="97"/>
        <end position="121"/>
    </location>
</feature>
<evidence type="ECO:0000256" key="3">
    <source>
        <dbReference type="ARBA" id="ARBA00022989"/>
    </source>
</evidence>
<evidence type="ECO:0000256" key="6">
    <source>
        <dbReference type="SAM" id="Phobius"/>
    </source>
</evidence>
<feature type="domain" description="Integral membrane bound transporter" evidence="7">
    <location>
        <begin position="407"/>
        <end position="534"/>
    </location>
</feature>
<feature type="transmembrane region" description="Helical" evidence="6">
    <location>
        <begin position="12"/>
        <end position="31"/>
    </location>
</feature>
<evidence type="ECO:0000256" key="1">
    <source>
        <dbReference type="ARBA" id="ARBA00004141"/>
    </source>
</evidence>
<dbReference type="InterPro" id="IPR049453">
    <property type="entry name" value="Memb_transporter_dom"/>
</dbReference>
<keyword evidence="4 6" id="KW-0472">Membrane</keyword>
<feature type="compositionally biased region" description="Basic residues" evidence="5">
    <location>
        <begin position="835"/>
        <end position="847"/>
    </location>
</feature>
<evidence type="ECO:0000256" key="5">
    <source>
        <dbReference type="SAM" id="MobiDB-lite"/>
    </source>
</evidence>
<feature type="transmembrane region" description="Helical" evidence="6">
    <location>
        <begin position="141"/>
        <end position="163"/>
    </location>
</feature>
<reference evidence="8" key="1">
    <citation type="submission" date="2021-01" db="EMBL/GenBank/DDBJ databases">
        <title>Whole genome shotgun sequence of Rugosimonospora africana NBRC 104875.</title>
        <authorList>
            <person name="Komaki H."/>
            <person name="Tamura T."/>
        </authorList>
    </citation>
    <scope>NUCLEOTIDE SEQUENCE</scope>
    <source>
        <strain evidence="8">NBRC 104875</strain>
    </source>
</reference>
<comment type="caution">
    <text evidence="8">The sequence shown here is derived from an EMBL/GenBank/DDBJ whole genome shotgun (WGS) entry which is preliminary data.</text>
</comment>
<dbReference type="Pfam" id="PF13515">
    <property type="entry name" value="FUSC_2"/>
    <property type="match status" value="1"/>
</dbReference>
<evidence type="ECO:0000256" key="2">
    <source>
        <dbReference type="ARBA" id="ARBA00022692"/>
    </source>
</evidence>
<feature type="region of interest" description="Disordered" evidence="5">
    <location>
        <begin position="745"/>
        <end position="847"/>
    </location>
</feature>
<feature type="compositionally biased region" description="Basic and acidic residues" evidence="5">
    <location>
        <begin position="821"/>
        <end position="834"/>
    </location>
</feature>
<dbReference type="GO" id="GO:0016020">
    <property type="term" value="C:membrane"/>
    <property type="evidence" value="ECO:0007669"/>
    <property type="project" value="UniProtKB-SubCell"/>
</dbReference>
<evidence type="ECO:0000313" key="8">
    <source>
        <dbReference type="EMBL" id="GIH20831.1"/>
    </source>
</evidence>
<organism evidence="8 9">
    <name type="scientific">Rugosimonospora africana</name>
    <dbReference type="NCBI Taxonomy" id="556532"/>
    <lineage>
        <taxon>Bacteria</taxon>
        <taxon>Bacillati</taxon>
        <taxon>Actinomycetota</taxon>
        <taxon>Actinomycetes</taxon>
        <taxon>Micromonosporales</taxon>
        <taxon>Micromonosporaceae</taxon>
        <taxon>Rugosimonospora</taxon>
    </lineage>
</organism>
<proteinExistence type="predicted"/>
<name>A0A8J3VWG8_9ACTN</name>
<keyword evidence="2 6" id="KW-0812">Transmembrane</keyword>
<evidence type="ECO:0000313" key="9">
    <source>
        <dbReference type="Proteomes" id="UP000642748"/>
    </source>
</evidence>
<feature type="compositionally biased region" description="Basic residues" evidence="5">
    <location>
        <begin position="788"/>
        <end position="800"/>
    </location>
</feature>
<feature type="transmembrane region" description="Helical" evidence="6">
    <location>
        <begin position="470"/>
        <end position="487"/>
    </location>
</feature>
<feature type="transmembrane region" description="Helical" evidence="6">
    <location>
        <begin position="43"/>
        <end position="67"/>
    </location>
</feature>
<gene>
    <name evidence="8" type="ORF">Raf01_90030</name>
</gene>
<dbReference type="AlphaFoldDB" id="A0A8J3VWG8"/>
<dbReference type="Proteomes" id="UP000642748">
    <property type="component" value="Unassembled WGS sequence"/>
</dbReference>
<dbReference type="EMBL" id="BONZ01000106">
    <property type="protein sequence ID" value="GIH20831.1"/>
    <property type="molecule type" value="Genomic_DNA"/>
</dbReference>
<accession>A0A8J3VWG8</accession>
<feature type="transmembrane region" description="Helical" evidence="6">
    <location>
        <begin position="73"/>
        <end position="90"/>
    </location>
</feature>
<feature type="transmembrane region" description="Helical" evidence="6">
    <location>
        <begin position="448"/>
        <end position="464"/>
    </location>
</feature>
<feature type="transmembrane region" description="Helical" evidence="6">
    <location>
        <begin position="494"/>
        <end position="512"/>
    </location>
</feature>
<dbReference type="RefSeq" id="WP_203924243.1">
    <property type="nucleotide sequence ID" value="NZ_BONZ01000106.1"/>
</dbReference>
<protein>
    <submittedName>
        <fullName evidence="8">FUSC family protein</fullName>
    </submittedName>
</protein>
<keyword evidence="9" id="KW-1185">Reference proteome</keyword>